<reference evidence="3 4" key="1">
    <citation type="submission" date="2017-08" db="EMBL/GenBank/DDBJ databases">
        <title>Reclassification of Bisgaard taxon 37 and 44.</title>
        <authorList>
            <person name="Christensen H."/>
        </authorList>
    </citation>
    <scope>NUCLEOTIDE SEQUENCE [LARGE SCALE GENOMIC DNA]</scope>
    <source>
        <strain evidence="3 4">111</strain>
    </source>
</reference>
<evidence type="ECO:0000313" key="3">
    <source>
        <dbReference type="EMBL" id="RIY37882.1"/>
    </source>
</evidence>
<comment type="caution">
    <text evidence="3">The sequence shown here is derived from an EMBL/GenBank/DDBJ whole genome shotgun (WGS) entry which is preliminary data.</text>
</comment>
<feature type="signal peptide" evidence="2">
    <location>
        <begin position="1"/>
        <end position="25"/>
    </location>
</feature>
<dbReference type="RefSeq" id="WP_119531431.1">
    <property type="nucleotide sequence ID" value="NZ_JBHSSP010000020.1"/>
</dbReference>
<keyword evidence="4" id="KW-1185">Reference proteome</keyword>
<organism evidence="3 4">
    <name type="scientific">Psittacicella hinzii</name>
    <dbReference type="NCBI Taxonomy" id="2028575"/>
    <lineage>
        <taxon>Bacteria</taxon>
        <taxon>Pseudomonadati</taxon>
        <taxon>Pseudomonadota</taxon>
        <taxon>Gammaproteobacteria</taxon>
        <taxon>Pasteurellales</taxon>
        <taxon>Psittacicellaceae</taxon>
        <taxon>Psittacicella</taxon>
    </lineage>
</organism>
<sequence length="155" mass="17314">MLKFIKPLSLVLVALTAVNLNSAYADSTNTDSALLSALIGNNSNLELTTKQISEQEYKKLIAQSSIHPNCTMFMTRMRESLNENLSLAQENITKKTQTEFISIYNQLNQSIARTPVMQQEFACYIFNRKLDLANASDDGDTDLTVPDNLEEDSAQ</sequence>
<gene>
    <name evidence="3" type="ORF">CKF58_04560</name>
</gene>
<feature type="chain" id="PRO_5017478189" evidence="2">
    <location>
        <begin position="26"/>
        <end position="155"/>
    </location>
</feature>
<feature type="region of interest" description="Disordered" evidence="1">
    <location>
        <begin position="136"/>
        <end position="155"/>
    </location>
</feature>
<evidence type="ECO:0000256" key="1">
    <source>
        <dbReference type="SAM" id="MobiDB-lite"/>
    </source>
</evidence>
<accession>A0A3A1YI98</accession>
<evidence type="ECO:0000256" key="2">
    <source>
        <dbReference type="SAM" id="SignalP"/>
    </source>
</evidence>
<dbReference type="EMBL" id="NRJG01000075">
    <property type="protein sequence ID" value="RIY37882.1"/>
    <property type="molecule type" value="Genomic_DNA"/>
</dbReference>
<dbReference type="OrthoDB" id="5690541at2"/>
<dbReference type="AlphaFoldDB" id="A0A3A1YI98"/>
<keyword evidence="2" id="KW-0732">Signal</keyword>
<dbReference type="Proteomes" id="UP000265916">
    <property type="component" value="Unassembled WGS sequence"/>
</dbReference>
<evidence type="ECO:0000313" key="4">
    <source>
        <dbReference type="Proteomes" id="UP000265916"/>
    </source>
</evidence>
<protein>
    <submittedName>
        <fullName evidence="3">Uncharacterized protein</fullName>
    </submittedName>
</protein>
<name>A0A3A1YI98_9GAMM</name>
<proteinExistence type="predicted"/>